<dbReference type="AlphaFoldDB" id="A0A8T1WP11"/>
<evidence type="ECO:0000256" key="2">
    <source>
        <dbReference type="SAM" id="MobiDB-lite"/>
    </source>
</evidence>
<reference evidence="3" key="1">
    <citation type="submission" date="2021-02" db="EMBL/GenBank/DDBJ databases">
        <authorList>
            <person name="Palmer J.M."/>
        </authorList>
    </citation>
    <scope>NUCLEOTIDE SEQUENCE</scope>
    <source>
        <strain evidence="3">SCRP23</strain>
    </source>
</reference>
<accession>A0A8T1WP11</accession>
<comment type="caution">
    <text evidence="3">The sequence shown here is derived from an EMBL/GenBank/DDBJ whole genome shotgun (WGS) entry which is preliminary data.</text>
</comment>
<feature type="coiled-coil region" evidence="1">
    <location>
        <begin position="222"/>
        <end position="249"/>
    </location>
</feature>
<feature type="compositionally biased region" description="Low complexity" evidence="2">
    <location>
        <begin position="101"/>
        <end position="115"/>
    </location>
</feature>
<dbReference type="EMBL" id="JAGDFL010000189">
    <property type="protein sequence ID" value="KAG7395762.1"/>
    <property type="molecule type" value="Genomic_DNA"/>
</dbReference>
<feature type="compositionally biased region" description="Low complexity" evidence="2">
    <location>
        <begin position="124"/>
        <end position="138"/>
    </location>
</feature>
<organism evidence="3 4">
    <name type="scientific">Phytophthora boehmeriae</name>
    <dbReference type="NCBI Taxonomy" id="109152"/>
    <lineage>
        <taxon>Eukaryota</taxon>
        <taxon>Sar</taxon>
        <taxon>Stramenopiles</taxon>
        <taxon>Oomycota</taxon>
        <taxon>Peronosporomycetes</taxon>
        <taxon>Peronosporales</taxon>
        <taxon>Peronosporaceae</taxon>
        <taxon>Phytophthora</taxon>
    </lineage>
</organism>
<evidence type="ECO:0000313" key="4">
    <source>
        <dbReference type="Proteomes" id="UP000693981"/>
    </source>
</evidence>
<feature type="region of interest" description="Disordered" evidence="2">
    <location>
        <begin position="87"/>
        <end position="165"/>
    </location>
</feature>
<evidence type="ECO:0000313" key="3">
    <source>
        <dbReference type="EMBL" id="KAG7395762.1"/>
    </source>
</evidence>
<proteinExistence type="predicted"/>
<keyword evidence="4" id="KW-1185">Reference proteome</keyword>
<dbReference type="PANTHER" id="PTHR35796:SF3">
    <property type="entry name" value="BHLH DOMAIN-CONTAINING PROTEIN"/>
    <property type="match status" value="1"/>
</dbReference>
<dbReference type="OrthoDB" id="75028at2759"/>
<sequence length="522" mass="57415">MALLLHDDEVEALEAALFFVDSFPHASDASHVSQPHRHHRDLSNTFHAPTRIPSPSVEPAQQRSELNGGGDVMDDEELESLLLEVGLSGSPRTPSGPDVEAASASTSTQSTTTSTVKTEPQSVPSASASSGNTNNSARRNSRSDDAPAAGKTKRRIRLNPNRARDNRKNELAYLRNKVKQMEEQLLGLRQQYIDNKDPASLTSASISMVDTLGTPPVWRDMAAAQQLRREKAERENARLKLVLESQIKLAKSMESVMQRRTRQQMAGFNGVLGEGVDCAVTGSSLDLLLDKDTYEALLARAETAYGEVDAVLAANGLQYLETPCTNAQMREGPDGMYVDIFTNKVLPFDFHTAAAAVWSHFRGSEKHRGNLYENFSRDLESSKDTVAEVFAMEFLANDMAADFRVKQVVRRHMEDDRQVVVWVSTAAAMENSKSPFASFGFCEKGYVVIKRPRGRGNFSLLQTCCLVSPQLAEGGSFDLSTVGTFTEFVLSFMVATITSSQQLIENVLLDQSLEHKNEPSCT</sequence>
<dbReference type="Proteomes" id="UP000693981">
    <property type="component" value="Unassembled WGS sequence"/>
</dbReference>
<dbReference type="PANTHER" id="PTHR35796">
    <property type="entry name" value="HYPOTHETICAL CYTOSOLIC PROTEIN"/>
    <property type="match status" value="1"/>
</dbReference>
<evidence type="ECO:0008006" key="5">
    <source>
        <dbReference type="Google" id="ProtNLM"/>
    </source>
</evidence>
<evidence type="ECO:0000256" key="1">
    <source>
        <dbReference type="SAM" id="Coils"/>
    </source>
</evidence>
<gene>
    <name evidence="3" type="ORF">PHYBOEH_003197</name>
</gene>
<keyword evidence="1" id="KW-0175">Coiled coil</keyword>
<protein>
    <recommendedName>
        <fullName evidence="5">M96 mating-specific protein family</fullName>
    </recommendedName>
</protein>
<feature type="region of interest" description="Disordered" evidence="2">
    <location>
        <begin position="26"/>
        <end position="72"/>
    </location>
</feature>
<name>A0A8T1WP11_9STRA</name>